<evidence type="ECO:0000313" key="1">
    <source>
        <dbReference type="EMBL" id="BCI63892.1"/>
    </source>
</evidence>
<protein>
    <recommendedName>
        <fullName evidence="3">DUF4843 domain-containing protein</fullName>
    </recommendedName>
</protein>
<organism evidence="1 2">
    <name type="scientific">Coprobacter secundus subsp. similis</name>
    <dbReference type="NCBI Taxonomy" id="2751153"/>
    <lineage>
        <taxon>Bacteria</taxon>
        <taxon>Pseudomonadati</taxon>
        <taxon>Bacteroidota</taxon>
        <taxon>Bacteroidia</taxon>
        <taxon>Bacteroidales</taxon>
        <taxon>Barnesiellaceae</taxon>
        <taxon>Coprobacter</taxon>
    </lineage>
</organism>
<dbReference type="KEGG" id="copr:Cop2CBH44_22450"/>
<dbReference type="InterPro" id="IPR032299">
    <property type="entry name" value="DUF4843"/>
</dbReference>
<accession>A0A7G1HYI8</accession>
<sequence>MKKIIFILGLIASLYSCEEKDLLTNDNQISYVSFALDATKDTTVTSFVLFKEPEDGGAKEIDIKIGVTVNGKVNHEDLVFNVSADPTVTTLPSDKYILPEKCIIKAGQFTDTITVHFINFDELKTKNMFLGLRVNETETIKRGNRENSIAIISVTDRIFKPEWWTVFNFRDMYNIAEAFYLGSYSDKKYLMFLEELQKDGVEFDGKDTYILRKYSLRLKNTIKEFNEDPENIKNGLVPLWDEENNEAMQVPVAG</sequence>
<evidence type="ECO:0000313" key="2">
    <source>
        <dbReference type="Proteomes" id="UP000594042"/>
    </source>
</evidence>
<evidence type="ECO:0008006" key="3">
    <source>
        <dbReference type="Google" id="ProtNLM"/>
    </source>
</evidence>
<name>A0A7G1HYI8_9BACT</name>
<proteinExistence type="predicted"/>
<dbReference type="EMBL" id="AP023322">
    <property type="protein sequence ID" value="BCI63892.1"/>
    <property type="molecule type" value="Genomic_DNA"/>
</dbReference>
<dbReference type="Gene3D" id="2.60.40.1740">
    <property type="entry name" value="hypothetical protein (bacova_03559)"/>
    <property type="match status" value="1"/>
</dbReference>
<keyword evidence="2" id="KW-1185">Reference proteome</keyword>
<gene>
    <name evidence="1" type="ORF">Cop2CBH44_22450</name>
</gene>
<dbReference type="PROSITE" id="PS51257">
    <property type="entry name" value="PROKAR_LIPOPROTEIN"/>
    <property type="match status" value="1"/>
</dbReference>
<dbReference type="Proteomes" id="UP000594042">
    <property type="component" value="Chromosome"/>
</dbReference>
<dbReference type="AlphaFoldDB" id="A0A7G1HYI8"/>
<reference evidence="2" key="1">
    <citation type="submission" date="2020-07" db="EMBL/GenBank/DDBJ databases">
        <title>Complete genome sequencing of Coprobacter sp. strain 2CBH44.</title>
        <authorList>
            <person name="Sakamoto M."/>
            <person name="Murakami T."/>
            <person name="Mori H."/>
        </authorList>
    </citation>
    <scope>NUCLEOTIDE SEQUENCE [LARGE SCALE GENOMIC DNA]</scope>
    <source>
        <strain evidence="2">2CBH44</strain>
    </source>
</reference>
<dbReference type="Pfam" id="PF16132">
    <property type="entry name" value="DUF4843"/>
    <property type="match status" value="1"/>
</dbReference>
<dbReference type="RefSeq" id="WP_200754820.1">
    <property type="nucleotide sequence ID" value="NZ_AP023322.1"/>
</dbReference>